<dbReference type="InterPro" id="IPR021796">
    <property type="entry name" value="Tll0287-like_dom"/>
</dbReference>
<evidence type="ECO:0000256" key="1">
    <source>
        <dbReference type="SAM" id="Phobius"/>
    </source>
</evidence>
<keyword evidence="4" id="KW-1185">Reference proteome</keyword>
<feature type="transmembrane region" description="Helical" evidence="1">
    <location>
        <begin position="224"/>
        <end position="247"/>
    </location>
</feature>
<keyword evidence="1" id="KW-0812">Transmembrane</keyword>
<dbReference type="RefSeq" id="WP_272899737.1">
    <property type="nucleotide sequence ID" value="NZ_JBFQGM010000030.1"/>
</dbReference>
<name>A0ABW8X182_9CYAN</name>
<dbReference type="EMBL" id="JBFQGM010000030">
    <property type="protein sequence ID" value="MFL9466856.1"/>
    <property type="molecule type" value="Genomic_DNA"/>
</dbReference>
<dbReference type="Gene3D" id="6.10.340.10">
    <property type="match status" value="1"/>
</dbReference>
<dbReference type="Pfam" id="PF11845">
    <property type="entry name" value="Tll0287-like"/>
    <property type="match status" value="1"/>
</dbReference>
<keyword evidence="1" id="KW-1133">Transmembrane helix</keyword>
<gene>
    <name evidence="3" type="ORF">AB0759_40430</name>
</gene>
<keyword evidence="1" id="KW-0472">Membrane</keyword>
<proteinExistence type="predicted"/>
<evidence type="ECO:0000259" key="2">
    <source>
        <dbReference type="Pfam" id="PF11845"/>
    </source>
</evidence>
<evidence type="ECO:0000313" key="3">
    <source>
        <dbReference type="EMBL" id="MFL9466856.1"/>
    </source>
</evidence>
<reference evidence="3 4" key="1">
    <citation type="submission" date="2024-07" db="EMBL/GenBank/DDBJ databases">
        <authorList>
            <person name="Tripathy S."/>
        </authorList>
    </citation>
    <scope>NUCLEOTIDE SEQUENCE [LARGE SCALE GENOMIC DNA]</scope>
    <source>
        <strain evidence="3 4">VB-61278_2</strain>
    </source>
</reference>
<protein>
    <submittedName>
        <fullName evidence="3">DUF3365 domain-containing protein</fullName>
    </submittedName>
</protein>
<dbReference type="Proteomes" id="UP001628874">
    <property type="component" value="Unassembled WGS sequence"/>
</dbReference>
<feature type="transmembrane region" description="Helical" evidence="1">
    <location>
        <begin position="21"/>
        <end position="38"/>
    </location>
</feature>
<evidence type="ECO:0000313" key="4">
    <source>
        <dbReference type="Proteomes" id="UP001628874"/>
    </source>
</evidence>
<feature type="domain" description="Tll0287-like" evidence="2">
    <location>
        <begin position="44"/>
        <end position="213"/>
    </location>
</feature>
<accession>A0ABW8X182</accession>
<comment type="caution">
    <text evidence="3">The sequence shown here is derived from an EMBL/GenBank/DDBJ whole genome shotgun (WGS) entry which is preliminary data.</text>
</comment>
<organism evidence="3 4">
    <name type="scientific">Scytonema tolypothrichoides VB-61278_2</name>
    <dbReference type="NCBI Taxonomy" id="3232314"/>
    <lineage>
        <taxon>Bacteria</taxon>
        <taxon>Bacillati</taxon>
        <taxon>Cyanobacteriota</taxon>
        <taxon>Cyanophyceae</taxon>
        <taxon>Nostocales</taxon>
        <taxon>Scytonemataceae</taxon>
        <taxon>Scytonema</taxon>
    </lineage>
</organism>
<sequence length="362" mass="42030">MWTKIKKAILYHSKLTTKFTLLLSIVFIGAILISSFALSKALEQRSEDEINYRGQVIMQMINSLREYTTINITTLLTSNPDNQQNFIPEIVPSFAVREVFENLRKNKEYRDYYYKDATLNPTNLRDKADDFETNLINKFRDRPNLQILSGFRDLYGEKVFYSARPFTIKKSSCLQCHSTPEIAPKNHLKTYGTENGFGWKLNEIVASQVVYFPVSEVYNRASQAFSLFIAIFIGVFTLVLLTINLLLKRNVIDPLKPMAQLAQKISTNTFVYSQAEEFEFKNLVAIAKRTDELGHLGRIFLRMVCEVYDREQRMKQQMRELSIRINETKKAREVSEIVEADYFQNLSAQAKAIRNNWANSDE</sequence>